<organism evidence="1 2">
    <name type="scientific">Trichonephila clavata</name>
    <name type="common">Joro spider</name>
    <name type="synonym">Nephila clavata</name>
    <dbReference type="NCBI Taxonomy" id="2740835"/>
    <lineage>
        <taxon>Eukaryota</taxon>
        <taxon>Metazoa</taxon>
        <taxon>Ecdysozoa</taxon>
        <taxon>Arthropoda</taxon>
        <taxon>Chelicerata</taxon>
        <taxon>Arachnida</taxon>
        <taxon>Araneae</taxon>
        <taxon>Araneomorphae</taxon>
        <taxon>Entelegynae</taxon>
        <taxon>Araneoidea</taxon>
        <taxon>Nephilidae</taxon>
        <taxon>Trichonephila</taxon>
    </lineage>
</organism>
<dbReference type="EMBL" id="BMAO01004645">
    <property type="protein sequence ID" value="GFQ96080.1"/>
    <property type="molecule type" value="Genomic_DNA"/>
</dbReference>
<sequence>MRKHFAEQRSEAWCEDCVIEHESHREFVDKLTLLGSIFPVKLKQNYQFTFMFPCVIMLGRLNPWMKKQSRYSAYLRFCTSVRHGVMSFELL</sequence>
<reference evidence="1" key="1">
    <citation type="submission" date="2020-07" db="EMBL/GenBank/DDBJ databases">
        <title>Multicomponent nature underlies the extraordinary mechanical properties of spider dragline silk.</title>
        <authorList>
            <person name="Kono N."/>
            <person name="Nakamura H."/>
            <person name="Mori M."/>
            <person name="Yoshida Y."/>
            <person name="Ohtoshi R."/>
            <person name="Malay A.D."/>
            <person name="Moran D.A.P."/>
            <person name="Tomita M."/>
            <person name="Numata K."/>
            <person name="Arakawa K."/>
        </authorList>
    </citation>
    <scope>NUCLEOTIDE SEQUENCE</scope>
</reference>
<keyword evidence="2" id="KW-1185">Reference proteome</keyword>
<evidence type="ECO:0000313" key="2">
    <source>
        <dbReference type="Proteomes" id="UP000887116"/>
    </source>
</evidence>
<proteinExistence type="predicted"/>
<dbReference type="Proteomes" id="UP000887116">
    <property type="component" value="Unassembled WGS sequence"/>
</dbReference>
<accession>A0A8X6L375</accession>
<comment type="caution">
    <text evidence="1">The sequence shown here is derived from an EMBL/GenBank/DDBJ whole genome shotgun (WGS) entry which is preliminary data.</text>
</comment>
<protein>
    <submittedName>
        <fullName evidence="1">Uncharacterized protein</fullName>
    </submittedName>
</protein>
<dbReference type="AlphaFoldDB" id="A0A8X6L375"/>
<name>A0A8X6L375_TRICU</name>
<evidence type="ECO:0000313" key="1">
    <source>
        <dbReference type="EMBL" id="GFQ96080.1"/>
    </source>
</evidence>
<gene>
    <name evidence="1" type="ORF">TNCT_310861</name>
</gene>